<comment type="subcellular location">
    <subcellularLocation>
        <location evidence="1">Cell membrane</location>
        <topology evidence="1">Single-pass membrane protein</topology>
    </subcellularLocation>
    <subcellularLocation>
        <location evidence="2">Endoplasmic reticulum membrane</location>
    </subcellularLocation>
</comment>
<keyword evidence="5" id="KW-0808">Transferase</keyword>
<evidence type="ECO:0000313" key="15">
    <source>
        <dbReference type="Proteomes" id="UP001558713"/>
    </source>
</evidence>
<dbReference type="GO" id="GO:0005886">
    <property type="term" value="C:plasma membrane"/>
    <property type="evidence" value="ECO:0007669"/>
    <property type="project" value="UniProtKB-SubCell"/>
</dbReference>
<comment type="pathway">
    <text evidence="4">Lipid metabolism.</text>
</comment>
<comment type="pathway">
    <text evidence="3">Glycerolipid metabolism; triacylglycerol biosynthesis.</text>
</comment>
<feature type="domain" description="O-acyltransferase WSD1 C-terminal" evidence="13">
    <location>
        <begin position="321"/>
        <end position="463"/>
    </location>
</feature>
<dbReference type="InterPro" id="IPR045034">
    <property type="entry name" value="O-acyltransferase_WSD1-like"/>
</dbReference>
<keyword evidence="11" id="KW-0812">Transmembrane</keyword>
<keyword evidence="6" id="KW-0256">Endoplasmic reticulum</keyword>
<dbReference type="PANTHER" id="PTHR31650">
    <property type="entry name" value="O-ACYLTRANSFERASE (WSD1-LIKE) FAMILY PROTEIN"/>
    <property type="match status" value="1"/>
</dbReference>
<dbReference type="InterPro" id="IPR009721">
    <property type="entry name" value="O-acyltransferase_WSD1_C"/>
</dbReference>
<evidence type="ECO:0000256" key="2">
    <source>
        <dbReference type="ARBA" id="ARBA00004586"/>
    </source>
</evidence>
<dbReference type="EMBL" id="JBANAX010000042">
    <property type="protein sequence ID" value="KAL1224991.1"/>
    <property type="molecule type" value="Genomic_DNA"/>
</dbReference>
<comment type="similarity">
    <text evidence="8">In the N-terminal section; belongs to the long-chain O-acyltransferase family.</text>
</comment>
<evidence type="ECO:0000256" key="1">
    <source>
        <dbReference type="ARBA" id="ARBA00004162"/>
    </source>
</evidence>
<comment type="caution">
    <text evidence="14">The sequence shown here is derived from an EMBL/GenBank/DDBJ whole genome shotgun (WGS) entry which is preliminary data.</text>
</comment>
<keyword evidence="11" id="KW-0472">Membrane</keyword>
<keyword evidence="15" id="KW-1185">Reference proteome</keyword>
<dbReference type="PANTHER" id="PTHR31650:SF30">
    <property type="entry name" value="WAX ESTER SYNTHASE_DIACYLGLYCEROL ACYLTRANSFERASE 1"/>
    <property type="match status" value="1"/>
</dbReference>
<evidence type="ECO:0000256" key="10">
    <source>
        <dbReference type="ARBA" id="ARBA00048109"/>
    </source>
</evidence>
<accession>A0ABD1C688</accession>
<comment type="catalytic activity">
    <reaction evidence="9">
        <text>a long chain fatty alcohol + a fatty acyl-CoA = a long-chain alcohol wax ester + CoA</text>
        <dbReference type="Rhea" id="RHEA:38443"/>
        <dbReference type="ChEBI" id="CHEBI:17135"/>
        <dbReference type="ChEBI" id="CHEBI:57287"/>
        <dbReference type="ChEBI" id="CHEBI:77636"/>
        <dbReference type="ChEBI" id="CHEBI:235323"/>
        <dbReference type="EC" id="2.3.1.75"/>
    </reaction>
</comment>
<feature type="transmembrane region" description="Helical" evidence="11">
    <location>
        <begin position="184"/>
        <end position="215"/>
    </location>
</feature>
<reference evidence="14 15" key="1">
    <citation type="submission" date="2024-04" db="EMBL/GenBank/DDBJ databases">
        <title>Genome assembly C_amara_ONT_v2.</title>
        <authorList>
            <person name="Yant L."/>
            <person name="Moore C."/>
            <person name="Slenker M."/>
        </authorList>
    </citation>
    <scope>NUCLEOTIDE SEQUENCE [LARGE SCALE GENOMIC DNA]</scope>
    <source>
        <tissue evidence="14">Leaf</tissue>
    </source>
</reference>
<evidence type="ECO:0000259" key="13">
    <source>
        <dbReference type="Pfam" id="PF06974"/>
    </source>
</evidence>
<evidence type="ECO:0000256" key="8">
    <source>
        <dbReference type="ARBA" id="ARBA00024360"/>
    </source>
</evidence>
<evidence type="ECO:0000256" key="7">
    <source>
        <dbReference type="ARBA" id="ARBA00023315"/>
    </source>
</evidence>
<dbReference type="Gene3D" id="3.30.559.10">
    <property type="entry name" value="Chloramphenicol acetyltransferase-like domain"/>
    <property type="match status" value="1"/>
</dbReference>
<dbReference type="Proteomes" id="UP001558713">
    <property type="component" value="Unassembled WGS sequence"/>
</dbReference>
<evidence type="ECO:0000256" key="9">
    <source>
        <dbReference type="ARBA" id="ARBA00047604"/>
    </source>
</evidence>
<evidence type="ECO:0000313" key="14">
    <source>
        <dbReference type="EMBL" id="KAL1224991.1"/>
    </source>
</evidence>
<dbReference type="GO" id="GO:0005789">
    <property type="term" value="C:endoplasmic reticulum membrane"/>
    <property type="evidence" value="ECO:0007669"/>
    <property type="project" value="UniProtKB-SubCell"/>
</dbReference>
<dbReference type="GO" id="GO:0004144">
    <property type="term" value="F:diacylglycerol O-acyltransferase activity"/>
    <property type="evidence" value="ECO:0007669"/>
    <property type="project" value="UniProtKB-EC"/>
</dbReference>
<protein>
    <submittedName>
        <fullName evidence="14">Wax ester synthase/diacylglycerol acyltransferase 1</fullName>
    </submittedName>
</protein>
<feature type="domain" description="O-acyltransferase WSD1-like N-terminal" evidence="12">
    <location>
        <begin position="42"/>
        <end position="258"/>
    </location>
</feature>
<organism evidence="14 15">
    <name type="scientific">Cardamine amara subsp. amara</name>
    <dbReference type="NCBI Taxonomy" id="228776"/>
    <lineage>
        <taxon>Eukaryota</taxon>
        <taxon>Viridiplantae</taxon>
        <taxon>Streptophyta</taxon>
        <taxon>Embryophyta</taxon>
        <taxon>Tracheophyta</taxon>
        <taxon>Spermatophyta</taxon>
        <taxon>Magnoliopsida</taxon>
        <taxon>eudicotyledons</taxon>
        <taxon>Gunneridae</taxon>
        <taxon>Pentapetalae</taxon>
        <taxon>rosids</taxon>
        <taxon>malvids</taxon>
        <taxon>Brassicales</taxon>
        <taxon>Brassicaceae</taxon>
        <taxon>Cardamineae</taxon>
        <taxon>Cardamine</taxon>
    </lineage>
</organism>
<evidence type="ECO:0000256" key="11">
    <source>
        <dbReference type="SAM" id="Phobius"/>
    </source>
</evidence>
<evidence type="ECO:0000256" key="5">
    <source>
        <dbReference type="ARBA" id="ARBA00022679"/>
    </source>
</evidence>
<evidence type="ECO:0000256" key="4">
    <source>
        <dbReference type="ARBA" id="ARBA00005189"/>
    </source>
</evidence>
<sequence>MANEEVEAVPMEPLSPITQLLNVPSLFIVITFGVKTKCNPSAIVEGIKNTLIKAPHFSCKQVVDSKTKGELVWIPVNVLVEDHVVVPDLDYPNIENPDQFIEDYSSSMANTPMDMSKPLWEFHILNIKTSNAESVFMAKIHHAIGDGTSLVSLLLACARKTSDPDALISTTTTTTKPIGSTTSAWWLVAMFWFMIRVTFITFVEVLLSLLTICFLRDTKNPLTVNPNSVRSWKVIHRTICFDDVKFVKNAMNMKVNDVLIGMTQAGLSKYLSTKYDGYTVAQKKRILEKIRIRGAVAVNLRPATKIEDLANMMAKGSKCRWGNFVGAIIFPLWIKSENDPLKYLRRAKAMMDRKKVSLEAFIFYGIMKYTLKILGGKAVQAIGNRIFGHTTMTISNVKGPDEEISVFGHPISYIAGSSFIGSQAVIIHFVSYINMMVINLSVDTTTIPDPYQLCDDIVESLEIFKSTIQEKGFHKTEV</sequence>
<dbReference type="Pfam" id="PF06974">
    <property type="entry name" value="WS_DGAT_C"/>
    <property type="match status" value="1"/>
</dbReference>
<proteinExistence type="inferred from homology"/>
<evidence type="ECO:0000259" key="12">
    <source>
        <dbReference type="Pfam" id="PF03007"/>
    </source>
</evidence>
<dbReference type="InterPro" id="IPR023213">
    <property type="entry name" value="CAT-like_dom_sf"/>
</dbReference>
<evidence type="ECO:0000256" key="3">
    <source>
        <dbReference type="ARBA" id="ARBA00004771"/>
    </source>
</evidence>
<dbReference type="GO" id="GO:0047196">
    <property type="term" value="F:long-chain-alcohol O-fatty-acyltransferase activity"/>
    <property type="evidence" value="ECO:0007669"/>
    <property type="project" value="UniProtKB-EC"/>
</dbReference>
<name>A0ABD1C688_CARAN</name>
<dbReference type="Pfam" id="PF03007">
    <property type="entry name" value="WS_DGAT_cat"/>
    <property type="match status" value="1"/>
</dbReference>
<keyword evidence="11" id="KW-1133">Transmembrane helix</keyword>
<evidence type="ECO:0000256" key="6">
    <source>
        <dbReference type="ARBA" id="ARBA00022824"/>
    </source>
</evidence>
<comment type="catalytic activity">
    <reaction evidence="10">
        <text>an acyl-CoA + a 1,2-diacyl-sn-glycerol = a triacyl-sn-glycerol + CoA</text>
        <dbReference type="Rhea" id="RHEA:10868"/>
        <dbReference type="ChEBI" id="CHEBI:17815"/>
        <dbReference type="ChEBI" id="CHEBI:57287"/>
        <dbReference type="ChEBI" id="CHEBI:58342"/>
        <dbReference type="ChEBI" id="CHEBI:64615"/>
        <dbReference type="EC" id="2.3.1.20"/>
    </reaction>
</comment>
<keyword evidence="7 14" id="KW-0012">Acyltransferase</keyword>
<dbReference type="InterPro" id="IPR004255">
    <property type="entry name" value="O-acyltransferase_WSD1_N"/>
</dbReference>
<dbReference type="AlphaFoldDB" id="A0ABD1C688"/>
<dbReference type="SUPFAM" id="SSF52777">
    <property type="entry name" value="CoA-dependent acyltransferases"/>
    <property type="match status" value="1"/>
</dbReference>
<gene>
    <name evidence="14" type="ORF">V5N11_002770</name>
</gene>